<protein>
    <submittedName>
        <fullName evidence="2">Uncharacterized protein</fullName>
    </submittedName>
</protein>
<accession>A0A3S0SLF9</accession>
<comment type="caution">
    <text evidence="2">The sequence shown here is derived from an EMBL/GenBank/DDBJ whole genome shotgun (WGS) entry which is preliminary data.</text>
</comment>
<organism evidence="2 3">
    <name type="scientific">Rhizobium vallis</name>
    <dbReference type="NCBI Taxonomy" id="634290"/>
    <lineage>
        <taxon>Bacteria</taxon>
        <taxon>Pseudomonadati</taxon>
        <taxon>Pseudomonadota</taxon>
        <taxon>Alphaproteobacteria</taxon>
        <taxon>Hyphomicrobiales</taxon>
        <taxon>Rhizobiaceae</taxon>
        <taxon>Rhizobium/Agrobacterium group</taxon>
        <taxon>Rhizobium</taxon>
    </lineage>
</organism>
<proteinExistence type="predicted"/>
<keyword evidence="3" id="KW-1185">Reference proteome</keyword>
<dbReference type="AlphaFoldDB" id="A0A3S0SLF9"/>
<dbReference type="EMBL" id="RJTH01000023">
    <property type="protein sequence ID" value="RUM18824.1"/>
    <property type="molecule type" value="Genomic_DNA"/>
</dbReference>
<evidence type="ECO:0000313" key="2">
    <source>
        <dbReference type="EMBL" id="RUM18824.1"/>
    </source>
</evidence>
<reference evidence="3" key="1">
    <citation type="submission" date="2018-11" db="EMBL/GenBank/DDBJ databases">
        <title>Rhizobium chutanense sp. nov., isolated from root nodules of Phaseolus vulgaris in China.</title>
        <authorList>
            <person name="Huo Y."/>
        </authorList>
    </citation>
    <scope>NUCLEOTIDE SEQUENCE [LARGE SCALE GENOMIC DNA]</scope>
    <source>
        <strain evidence="3">CCBAU 65647</strain>
    </source>
</reference>
<gene>
    <name evidence="2" type="ORF">EFQ99_32430</name>
</gene>
<evidence type="ECO:0000256" key="1">
    <source>
        <dbReference type="SAM" id="MobiDB-lite"/>
    </source>
</evidence>
<feature type="region of interest" description="Disordered" evidence="1">
    <location>
        <begin position="1"/>
        <end position="33"/>
    </location>
</feature>
<evidence type="ECO:0000313" key="3">
    <source>
        <dbReference type="Proteomes" id="UP000278823"/>
    </source>
</evidence>
<sequence>MLSQCHPFAPMAAPHPNPLPVNGARGRAPREVAGTERWRHIPFAPLAGRRWRQPDEGLASAIYWTDAVASDF</sequence>
<name>A0A3S0SLF9_9HYPH</name>
<dbReference type="Proteomes" id="UP000278823">
    <property type="component" value="Unassembled WGS sequence"/>
</dbReference>